<protein>
    <submittedName>
        <fullName evidence="7">Spore germination protein</fullName>
    </submittedName>
</protein>
<evidence type="ECO:0000313" key="8">
    <source>
        <dbReference type="Proteomes" id="UP000220106"/>
    </source>
</evidence>
<dbReference type="InterPro" id="IPR004995">
    <property type="entry name" value="Spore_Ger"/>
</dbReference>
<evidence type="ECO:0000256" key="3">
    <source>
        <dbReference type="ARBA" id="ARBA00023136"/>
    </source>
</evidence>
<evidence type="ECO:0000313" key="9">
    <source>
        <dbReference type="Proteomes" id="UP000260457"/>
    </source>
</evidence>
<dbReference type="AlphaFoldDB" id="A0AAX0RVR3"/>
<comment type="similarity">
    <text evidence="2 4">Belongs to the GerABKA family.</text>
</comment>
<dbReference type="Proteomes" id="UP000220106">
    <property type="component" value="Unassembled WGS sequence"/>
</dbReference>
<dbReference type="EMBL" id="CP030926">
    <property type="protein sequence ID" value="AXN41533.1"/>
    <property type="molecule type" value="Genomic_DNA"/>
</dbReference>
<evidence type="ECO:0000313" key="6">
    <source>
        <dbReference type="EMBL" id="AXN41533.1"/>
    </source>
</evidence>
<reference evidence="6 9" key="2">
    <citation type="submission" date="2018-07" db="EMBL/GenBank/DDBJ databases">
        <title>The molecular basis for the intramolecular migration of carboxyl group in the catabolism of para-hydroxybenzoate via gentisate.</title>
        <authorList>
            <person name="Zhao H."/>
            <person name="Xu Y."/>
            <person name="Lin S."/>
            <person name="Spain J.C."/>
            <person name="Zhou N.-Y."/>
        </authorList>
    </citation>
    <scope>NUCLEOTIDE SEQUENCE [LARGE SCALE GENOMIC DNA]</scope>
    <source>
        <strain evidence="6 9">PHB-7a</strain>
    </source>
</reference>
<dbReference type="EMBL" id="NUEQ01000147">
    <property type="protein sequence ID" value="PEJ23515.1"/>
    <property type="molecule type" value="Genomic_DNA"/>
</dbReference>
<evidence type="ECO:0000256" key="5">
    <source>
        <dbReference type="SAM" id="Phobius"/>
    </source>
</evidence>
<reference evidence="7 8" key="1">
    <citation type="submission" date="2017-09" db="EMBL/GenBank/DDBJ databases">
        <title>Large-scale bioinformatics analysis of Bacillus genomes uncovers conserved roles of natural products in bacterial physiology.</title>
        <authorList>
            <consortium name="Agbiome Team Llc"/>
            <person name="Bleich R.M."/>
            <person name="Kirk G.J."/>
            <person name="Santa Maria K.C."/>
            <person name="Allen S.E."/>
            <person name="Farag S."/>
            <person name="Shank E.A."/>
            <person name="Bowers A."/>
        </authorList>
    </citation>
    <scope>NUCLEOTIDE SEQUENCE [LARGE SCALE GENOMIC DNA]</scope>
    <source>
        <strain evidence="7 8">AFS003229</strain>
    </source>
</reference>
<keyword evidence="3 4" id="KW-0472">Membrane</keyword>
<dbReference type="PANTHER" id="PTHR22550">
    <property type="entry name" value="SPORE GERMINATION PROTEIN"/>
    <property type="match status" value="1"/>
</dbReference>
<dbReference type="RefSeq" id="WP_098178220.1">
    <property type="nucleotide sequence ID" value="NZ_CP030926.1"/>
</dbReference>
<evidence type="ECO:0000256" key="2">
    <source>
        <dbReference type="ARBA" id="ARBA00005278"/>
    </source>
</evidence>
<dbReference type="KEGG" id="pbut:DTO10_26330"/>
<evidence type="ECO:0000313" key="7">
    <source>
        <dbReference type="EMBL" id="PEJ23515.1"/>
    </source>
</evidence>
<feature type="transmembrane region" description="Helical" evidence="5">
    <location>
        <begin position="350"/>
        <end position="368"/>
    </location>
</feature>
<proteinExistence type="inferred from homology"/>
<organism evidence="7 8">
    <name type="scientific">Peribacillus butanolivorans</name>
    <dbReference type="NCBI Taxonomy" id="421767"/>
    <lineage>
        <taxon>Bacteria</taxon>
        <taxon>Bacillati</taxon>
        <taxon>Bacillota</taxon>
        <taxon>Bacilli</taxon>
        <taxon>Bacillales</taxon>
        <taxon>Bacillaceae</taxon>
        <taxon>Peribacillus</taxon>
    </lineage>
</organism>
<keyword evidence="5" id="KW-1133">Transmembrane helix</keyword>
<dbReference type="GO" id="GO:0009847">
    <property type="term" value="P:spore germination"/>
    <property type="evidence" value="ECO:0007669"/>
    <property type="project" value="UniProtKB-UniRule"/>
</dbReference>
<comment type="subcellular location">
    <subcellularLocation>
        <location evidence="4">Cell membrane</location>
    </subcellularLocation>
    <subcellularLocation>
        <location evidence="1">Membrane</location>
        <topology evidence="1">Multi-pass membrane protein</topology>
    </subcellularLocation>
</comment>
<sequence>MWKKDSAFQKSEFAKLLTVCGESADFLTFRLYENSPFFIAYFKTLVKPEIIHHDILPTVKEELSTLEEIKEKLLIEDLSITDNIPDIQDKLMTGNLIFYKKEGQPACLAVPAPAVEKRQVATPETEYSVVGPKEAFVESLDTNLNLVRKRLPIPELQVKELMVGKLSKTRIAVVYVKGIADSDNVNTVIQRIQGIEYDEIADSSFLSQMITDNKNSPFPQLVDTERPDRLAALLAEGKVAIFSDGSPTAISGPVSLITFFSAFEDYLSIWNVASAFRLLRLIAVLFSVLATSTYVAVLTYHYEMIPRDVLSLLITSRGSIPLPPFMEAVLLELAIELLREAGARLPTKIGQTIGIVGGIVLGTAAVQAGLTSNVLLIVVATGALASFTTPIYQLSNVIRLIRFPFILLAQLLGLVGVAVCFAFLMSHLLKLTSLGRPFLEPIYPLRVKDFKDSIIRLPFSKQALRPLQIRAKDRVRFQQEAPQKKEWDIDD</sequence>
<name>A0AAX0RVR3_9BACI</name>
<dbReference type="Pfam" id="PF03323">
    <property type="entry name" value="GerA"/>
    <property type="match status" value="1"/>
</dbReference>
<gene>
    <name evidence="7" type="ORF">CN689_28015</name>
    <name evidence="6" type="ORF">DTO10_26330</name>
</gene>
<keyword evidence="9" id="KW-1185">Reference proteome</keyword>
<keyword evidence="5" id="KW-0812">Transmembrane</keyword>
<dbReference type="PANTHER" id="PTHR22550:SF5">
    <property type="entry name" value="LEUCINE ZIPPER PROTEIN 4"/>
    <property type="match status" value="1"/>
</dbReference>
<dbReference type="PIRSF" id="PIRSF005690">
    <property type="entry name" value="GerBA"/>
    <property type="match status" value="1"/>
</dbReference>
<evidence type="ECO:0000256" key="4">
    <source>
        <dbReference type="PIRNR" id="PIRNR005690"/>
    </source>
</evidence>
<feature type="transmembrane region" description="Helical" evidence="5">
    <location>
        <begin position="374"/>
        <end position="393"/>
    </location>
</feature>
<dbReference type="InterPro" id="IPR050768">
    <property type="entry name" value="UPF0353/GerABKA_families"/>
</dbReference>
<accession>A0AAX0RVR3</accession>
<dbReference type="Proteomes" id="UP000260457">
    <property type="component" value="Chromosome"/>
</dbReference>
<evidence type="ECO:0000256" key="1">
    <source>
        <dbReference type="ARBA" id="ARBA00004141"/>
    </source>
</evidence>
<dbReference type="GO" id="GO:0005886">
    <property type="term" value="C:plasma membrane"/>
    <property type="evidence" value="ECO:0007669"/>
    <property type="project" value="UniProtKB-SubCell"/>
</dbReference>
<feature type="transmembrane region" description="Helical" evidence="5">
    <location>
        <begin position="278"/>
        <end position="300"/>
    </location>
</feature>
<feature type="transmembrane region" description="Helical" evidence="5">
    <location>
        <begin position="405"/>
        <end position="429"/>
    </location>
</feature>